<dbReference type="InterPro" id="IPR043502">
    <property type="entry name" value="DNA/RNA_pol_sf"/>
</dbReference>
<dbReference type="Gene3D" id="3.30.70.270">
    <property type="match status" value="1"/>
</dbReference>
<dbReference type="EMBL" id="BKCJ010002549">
    <property type="protein sequence ID" value="GEU49335.1"/>
    <property type="molecule type" value="Genomic_DNA"/>
</dbReference>
<evidence type="ECO:0000259" key="2">
    <source>
        <dbReference type="Pfam" id="PF00078"/>
    </source>
</evidence>
<keyword evidence="3" id="KW-0548">Nucleotidyltransferase</keyword>
<dbReference type="CDD" id="cd01647">
    <property type="entry name" value="RT_LTR"/>
    <property type="match status" value="1"/>
</dbReference>
<feature type="domain" description="Reverse transcriptase" evidence="2">
    <location>
        <begin position="425"/>
        <end position="539"/>
    </location>
</feature>
<dbReference type="PANTHER" id="PTHR24559:SF444">
    <property type="entry name" value="REVERSE TRANSCRIPTASE DOMAIN-CONTAINING PROTEIN"/>
    <property type="match status" value="1"/>
</dbReference>
<comment type="caution">
    <text evidence="3">The sequence shown here is derived from an EMBL/GenBank/DDBJ whole genome shotgun (WGS) entry which is preliminary data.</text>
</comment>
<dbReference type="AlphaFoldDB" id="A0A6L2KML1"/>
<feature type="compositionally biased region" description="Basic and acidic residues" evidence="1">
    <location>
        <begin position="228"/>
        <end position="254"/>
    </location>
</feature>
<dbReference type="SUPFAM" id="SSF56672">
    <property type="entry name" value="DNA/RNA polymerases"/>
    <property type="match status" value="1"/>
</dbReference>
<feature type="compositionally biased region" description="Basic and acidic residues" evidence="1">
    <location>
        <begin position="366"/>
        <end position="378"/>
    </location>
</feature>
<evidence type="ECO:0000256" key="1">
    <source>
        <dbReference type="SAM" id="MobiDB-lite"/>
    </source>
</evidence>
<organism evidence="3">
    <name type="scientific">Tanacetum cinerariifolium</name>
    <name type="common">Dalmatian daisy</name>
    <name type="synonym">Chrysanthemum cinerariifolium</name>
    <dbReference type="NCBI Taxonomy" id="118510"/>
    <lineage>
        <taxon>Eukaryota</taxon>
        <taxon>Viridiplantae</taxon>
        <taxon>Streptophyta</taxon>
        <taxon>Embryophyta</taxon>
        <taxon>Tracheophyta</taxon>
        <taxon>Spermatophyta</taxon>
        <taxon>Magnoliopsida</taxon>
        <taxon>eudicotyledons</taxon>
        <taxon>Gunneridae</taxon>
        <taxon>Pentapetalae</taxon>
        <taxon>asterids</taxon>
        <taxon>campanulids</taxon>
        <taxon>Asterales</taxon>
        <taxon>Asteraceae</taxon>
        <taxon>Asteroideae</taxon>
        <taxon>Anthemideae</taxon>
        <taxon>Anthemidinae</taxon>
        <taxon>Tanacetum</taxon>
    </lineage>
</organism>
<gene>
    <name evidence="3" type="ORF">Tci_021313</name>
</gene>
<evidence type="ECO:0000313" key="3">
    <source>
        <dbReference type="EMBL" id="GEU49335.1"/>
    </source>
</evidence>
<dbReference type="InterPro" id="IPR000477">
    <property type="entry name" value="RT_dom"/>
</dbReference>
<keyword evidence="3" id="KW-0808">Transferase</keyword>
<name>A0A6L2KML1_TANCI</name>
<dbReference type="Pfam" id="PF00078">
    <property type="entry name" value="RVT_1"/>
    <property type="match status" value="1"/>
</dbReference>
<dbReference type="InterPro" id="IPR053134">
    <property type="entry name" value="RNA-dir_DNA_polymerase"/>
</dbReference>
<protein>
    <submittedName>
        <fullName evidence="3">Reverse transcriptase domain-containing protein</fullName>
    </submittedName>
</protein>
<reference evidence="3" key="1">
    <citation type="journal article" date="2019" name="Sci. Rep.">
        <title>Draft genome of Tanacetum cinerariifolium, the natural source of mosquito coil.</title>
        <authorList>
            <person name="Yamashiro T."/>
            <person name="Shiraishi A."/>
            <person name="Satake H."/>
            <person name="Nakayama K."/>
        </authorList>
    </citation>
    <scope>NUCLEOTIDE SEQUENCE</scope>
</reference>
<feature type="region of interest" description="Disordered" evidence="1">
    <location>
        <begin position="342"/>
        <end position="361"/>
    </location>
</feature>
<keyword evidence="3" id="KW-0695">RNA-directed DNA polymerase</keyword>
<dbReference type="Gene3D" id="3.10.10.10">
    <property type="entry name" value="HIV Type 1 Reverse Transcriptase, subunit A, domain 1"/>
    <property type="match status" value="1"/>
</dbReference>
<dbReference type="PANTHER" id="PTHR24559">
    <property type="entry name" value="TRANSPOSON TY3-I GAG-POL POLYPROTEIN"/>
    <property type="match status" value="1"/>
</dbReference>
<feature type="region of interest" description="Disordered" evidence="1">
    <location>
        <begin position="223"/>
        <end position="254"/>
    </location>
</feature>
<dbReference type="GO" id="GO:0003964">
    <property type="term" value="F:RNA-directed DNA polymerase activity"/>
    <property type="evidence" value="ECO:0007669"/>
    <property type="project" value="UniProtKB-KW"/>
</dbReference>
<feature type="compositionally biased region" description="Basic residues" evidence="1">
    <location>
        <begin position="379"/>
        <end position="392"/>
    </location>
</feature>
<feature type="region of interest" description="Disordered" evidence="1">
    <location>
        <begin position="366"/>
        <end position="429"/>
    </location>
</feature>
<accession>A0A6L2KML1</accession>
<sequence>MISPAIVEVNYEVLESLLREQRRHIRNEDLRTELECFRNEKELWDFRKHRTGKEAREEGTPKTMYAPPNMPMYPNPTSSFTDSTGSVTPFIRWIEDYPLSDGLKMPSHIGSYDGKGEPDNFLHLFEGAIYMPKCQQKKFIKIHLAVHNIKQREGESNRAFITKYTDDTLQILGLHKEQRISGFVHGLRIRILVEHLSTYLPTTYKGLMEKNYTWIEAREVATNGTPNNRRENFERSKKSYRDDNHGQKDRDRFSLYRGPSHELLSTLSKIPREILATEKAARSFEQPPRMFGSRWYQEKNKYCQLHKDHGHDMNQCRELKHQVDEVVKSGQLAHLVKRVKKKATTNKNQNKVTRPSEDVRRCLRMDYRTHDGSPEKSNNRKRNLQHRAHNKRAQTLGNSKAEKEKPSARKKRSDLHPSRGAYKGQHFTRSQVSDMDAYKGYHQMPIAEKDEEKTAFYTRERVFCYRRLPFDLKITGATYQRLIDKVFNHQLGRNMEVNAGDIVIKSDVEEEMLANIKETLDGIRAINLKLNPKKCSFVIEEGIFSGHLITKQGIKENPSKVKAISDLQPPKSVSKIQNLNKKLAALNRILLKGVDKTLPFMRTLKSCTSGKMVQWTAKADKAF</sequence>
<proteinExistence type="predicted"/>
<dbReference type="InterPro" id="IPR043128">
    <property type="entry name" value="Rev_trsase/Diguanyl_cyclase"/>
</dbReference>